<dbReference type="Gramene" id="KJB55606">
    <property type="protein sequence ID" value="KJB55606"/>
    <property type="gene ID" value="B456_009G084600"/>
</dbReference>
<keyword evidence="2" id="KW-1185">Reference proteome</keyword>
<gene>
    <name evidence="1" type="ORF">B456_009G084600</name>
</gene>
<proteinExistence type="predicted"/>
<sequence length="95" mass="10819">MIWICLGLSMESKIRFFNQTARWFPAYLATKLKPGTLPANPIYNNCCLQNNTQQPRLAISHNIPISYSFTASAARYYSQLLWQPGWALDTYLAGS</sequence>
<reference evidence="1 2" key="1">
    <citation type="journal article" date="2012" name="Nature">
        <title>Repeated polyploidization of Gossypium genomes and the evolution of spinnable cotton fibres.</title>
        <authorList>
            <person name="Paterson A.H."/>
            <person name="Wendel J.F."/>
            <person name="Gundlach H."/>
            <person name="Guo H."/>
            <person name="Jenkins J."/>
            <person name="Jin D."/>
            <person name="Llewellyn D."/>
            <person name="Showmaker K.C."/>
            <person name="Shu S."/>
            <person name="Udall J."/>
            <person name="Yoo M.J."/>
            <person name="Byers R."/>
            <person name="Chen W."/>
            <person name="Doron-Faigenboim A."/>
            <person name="Duke M.V."/>
            <person name="Gong L."/>
            <person name="Grimwood J."/>
            <person name="Grover C."/>
            <person name="Grupp K."/>
            <person name="Hu G."/>
            <person name="Lee T.H."/>
            <person name="Li J."/>
            <person name="Lin L."/>
            <person name="Liu T."/>
            <person name="Marler B.S."/>
            <person name="Page J.T."/>
            <person name="Roberts A.W."/>
            <person name="Romanel E."/>
            <person name="Sanders W.S."/>
            <person name="Szadkowski E."/>
            <person name="Tan X."/>
            <person name="Tang H."/>
            <person name="Xu C."/>
            <person name="Wang J."/>
            <person name="Wang Z."/>
            <person name="Zhang D."/>
            <person name="Zhang L."/>
            <person name="Ashrafi H."/>
            <person name="Bedon F."/>
            <person name="Bowers J.E."/>
            <person name="Brubaker C.L."/>
            <person name="Chee P.W."/>
            <person name="Das S."/>
            <person name="Gingle A.R."/>
            <person name="Haigler C.H."/>
            <person name="Harker D."/>
            <person name="Hoffmann L.V."/>
            <person name="Hovav R."/>
            <person name="Jones D.C."/>
            <person name="Lemke C."/>
            <person name="Mansoor S."/>
            <person name="ur Rahman M."/>
            <person name="Rainville L.N."/>
            <person name="Rambani A."/>
            <person name="Reddy U.K."/>
            <person name="Rong J.K."/>
            <person name="Saranga Y."/>
            <person name="Scheffler B.E."/>
            <person name="Scheffler J.A."/>
            <person name="Stelly D.M."/>
            <person name="Triplett B.A."/>
            <person name="Van Deynze A."/>
            <person name="Vaslin M.F."/>
            <person name="Waghmare V.N."/>
            <person name="Walford S.A."/>
            <person name="Wright R.J."/>
            <person name="Zaki E.A."/>
            <person name="Zhang T."/>
            <person name="Dennis E.S."/>
            <person name="Mayer K.F."/>
            <person name="Peterson D.G."/>
            <person name="Rokhsar D.S."/>
            <person name="Wang X."/>
            <person name="Schmutz J."/>
        </authorList>
    </citation>
    <scope>NUCLEOTIDE SEQUENCE [LARGE SCALE GENOMIC DNA]</scope>
</reference>
<organism evidence="1 2">
    <name type="scientific">Gossypium raimondii</name>
    <name type="common">Peruvian cotton</name>
    <name type="synonym">Gossypium klotzschianum subsp. raimondii</name>
    <dbReference type="NCBI Taxonomy" id="29730"/>
    <lineage>
        <taxon>Eukaryota</taxon>
        <taxon>Viridiplantae</taxon>
        <taxon>Streptophyta</taxon>
        <taxon>Embryophyta</taxon>
        <taxon>Tracheophyta</taxon>
        <taxon>Spermatophyta</taxon>
        <taxon>Magnoliopsida</taxon>
        <taxon>eudicotyledons</taxon>
        <taxon>Gunneridae</taxon>
        <taxon>Pentapetalae</taxon>
        <taxon>rosids</taxon>
        <taxon>malvids</taxon>
        <taxon>Malvales</taxon>
        <taxon>Malvaceae</taxon>
        <taxon>Malvoideae</taxon>
        <taxon>Gossypium</taxon>
    </lineage>
</organism>
<protein>
    <submittedName>
        <fullName evidence="1">Uncharacterized protein</fullName>
    </submittedName>
</protein>
<name>A0A0D2TLV9_GOSRA</name>
<evidence type="ECO:0000313" key="2">
    <source>
        <dbReference type="Proteomes" id="UP000032304"/>
    </source>
</evidence>
<dbReference type="AlphaFoldDB" id="A0A0D2TLV9"/>
<dbReference type="EMBL" id="CM001748">
    <property type="protein sequence ID" value="KJB55606.1"/>
    <property type="molecule type" value="Genomic_DNA"/>
</dbReference>
<accession>A0A0D2TLV9</accession>
<dbReference type="Proteomes" id="UP000032304">
    <property type="component" value="Chromosome 9"/>
</dbReference>
<evidence type="ECO:0000313" key="1">
    <source>
        <dbReference type="EMBL" id="KJB55606.1"/>
    </source>
</evidence>